<reference evidence="1" key="1">
    <citation type="journal article" date="2023" name="GigaByte">
        <title>Genome assembly of the bearded iris, Iris pallida Lam.</title>
        <authorList>
            <person name="Bruccoleri R.E."/>
            <person name="Oakeley E.J."/>
            <person name="Faust A.M.E."/>
            <person name="Altorfer M."/>
            <person name="Dessus-Babus S."/>
            <person name="Burckhardt D."/>
            <person name="Oertli M."/>
            <person name="Naumann U."/>
            <person name="Petersen F."/>
            <person name="Wong J."/>
        </authorList>
    </citation>
    <scope>NUCLEOTIDE SEQUENCE</scope>
    <source>
        <strain evidence="1">GSM-AAB239-AS_SAM_17_03QT</strain>
    </source>
</reference>
<evidence type="ECO:0000313" key="2">
    <source>
        <dbReference type="Proteomes" id="UP001140949"/>
    </source>
</evidence>
<protein>
    <submittedName>
        <fullName evidence="1">Uncharacterized protein</fullName>
    </submittedName>
</protein>
<sequence>MVRFFRRRREESLHLRFLYSDSSTVAGDQAIFPSRLGVGFPDGDGAEVVSIPTTAARRSLRRISVSKSVQVKLCTTTTSMTAVTVC</sequence>
<keyword evidence="2" id="KW-1185">Reference proteome</keyword>
<reference evidence="1" key="2">
    <citation type="submission" date="2023-04" db="EMBL/GenBank/DDBJ databases">
        <authorList>
            <person name="Bruccoleri R.E."/>
            <person name="Oakeley E.J."/>
            <person name="Faust A.-M."/>
            <person name="Dessus-Babus S."/>
            <person name="Altorfer M."/>
            <person name="Burckhardt D."/>
            <person name="Oertli M."/>
            <person name="Naumann U."/>
            <person name="Petersen F."/>
            <person name="Wong J."/>
        </authorList>
    </citation>
    <scope>NUCLEOTIDE SEQUENCE</scope>
    <source>
        <strain evidence="1">GSM-AAB239-AS_SAM_17_03QT</strain>
        <tissue evidence="1">Leaf</tissue>
    </source>
</reference>
<name>A0AAX6FTP6_IRIPA</name>
<dbReference type="EMBL" id="JANAVB010026000">
    <property type="protein sequence ID" value="KAJ6819563.1"/>
    <property type="molecule type" value="Genomic_DNA"/>
</dbReference>
<accession>A0AAX6FTP6</accession>
<dbReference type="Proteomes" id="UP001140949">
    <property type="component" value="Unassembled WGS sequence"/>
</dbReference>
<dbReference type="AlphaFoldDB" id="A0AAX6FTP6"/>
<organism evidence="1 2">
    <name type="scientific">Iris pallida</name>
    <name type="common">Sweet iris</name>
    <dbReference type="NCBI Taxonomy" id="29817"/>
    <lineage>
        <taxon>Eukaryota</taxon>
        <taxon>Viridiplantae</taxon>
        <taxon>Streptophyta</taxon>
        <taxon>Embryophyta</taxon>
        <taxon>Tracheophyta</taxon>
        <taxon>Spermatophyta</taxon>
        <taxon>Magnoliopsida</taxon>
        <taxon>Liliopsida</taxon>
        <taxon>Asparagales</taxon>
        <taxon>Iridaceae</taxon>
        <taxon>Iridoideae</taxon>
        <taxon>Irideae</taxon>
        <taxon>Iris</taxon>
    </lineage>
</organism>
<gene>
    <name evidence="1" type="ORF">M6B38_400055</name>
</gene>
<evidence type="ECO:0000313" key="1">
    <source>
        <dbReference type="EMBL" id="KAJ6819563.1"/>
    </source>
</evidence>
<comment type="caution">
    <text evidence="1">The sequence shown here is derived from an EMBL/GenBank/DDBJ whole genome shotgun (WGS) entry which is preliminary data.</text>
</comment>
<proteinExistence type="predicted"/>